<keyword evidence="4" id="KW-0378">Hydrolase</keyword>
<dbReference type="Pfam" id="PF04258">
    <property type="entry name" value="Peptidase_A22B"/>
    <property type="match status" value="1"/>
</dbReference>
<dbReference type="OrthoDB" id="29661at2759"/>
<feature type="transmembrane region" description="Helical" evidence="8">
    <location>
        <begin position="515"/>
        <end position="538"/>
    </location>
</feature>
<dbReference type="InterPro" id="IPR007369">
    <property type="entry name" value="Peptidase_A22B_SPP"/>
</dbReference>
<keyword evidence="10" id="KW-1185">Reference proteome</keyword>
<gene>
    <name evidence="9" type="ORF">NMOB1V02_LOCUS1406</name>
</gene>
<organism evidence="9">
    <name type="scientific">Notodromas monacha</name>
    <dbReference type="NCBI Taxonomy" id="399045"/>
    <lineage>
        <taxon>Eukaryota</taxon>
        <taxon>Metazoa</taxon>
        <taxon>Ecdysozoa</taxon>
        <taxon>Arthropoda</taxon>
        <taxon>Crustacea</taxon>
        <taxon>Oligostraca</taxon>
        <taxon>Ostracoda</taxon>
        <taxon>Podocopa</taxon>
        <taxon>Podocopida</taxon>
        <taxon>Cypridocopina</taxon>
        <taxon>Cypridoidea</taxon>
        <taxon>Cyprididae</taxon>
        <taxon>Notodromas</taxon>
    </lineage>
</organism>
<dbReference type="InterPro" id="IPR006639">
    <property type="entry name" value="Preselin/SPP"/>
</dbReference>
<evidence type="ECO:0000256" key="4">
    <source>
        <dbReference type="ARBA" id="ARBA00022801"/>
    </source>
</evidence>
<evidence type="ECO:0000313" key="9">
    <source>
        <dbReference type="EMBL" id="CAD7273525.1"/>
    </source>
</evidence>
<evidence type="ECO:0000256" key="5">
    <source>
        <dbReference type="ARBA" id="ARBA00022989"/>
    </source>
</evidence>
<keyword evidence="5 8" id="KW-1133">Transmembrane helix</keyword>
<dbReference type="PANTHER" id="PTHR12174">
    <property type="entry name" value="SIGNAL PEPTIDE PEPTIDASE"/>
    <property type="match status" value="1"/>
</dbReference>
<accession>A0A7R9BE23</accession>
<evidence type="ECO:0000256" key="8">
    <source>
        <dbReference type="SAM" id="Phobius"/>
    </source>
</evidence>
<evidence type="ECO:0000256" key="7">
    <source>
        <dbReference type="SAM" id="MobiDB-lite"/>
    </source>
</evidence>
<dbReference type="SMART" id="SM00730">
    <property type="entry name" value="PSN"/>
    <property type="match status" value="1"/>
</dbReference>
<keyword evidence="3 8" id="KW-0812">Transmembrane</keyword>
<evidence type="ECO:0000256" key="1">
    <source>
        <dbReference type="ARBA" id="ARBA00004127"/>
    </source>
</evidence>
<dbReference type="GO" id="GO:0030660">
    <property type="term" value="C:Golgi-associated vesicle membrane"/>
    <property type="evidence" value="ECO:0007669"/>
    <property type="project" value="TreeGrafter"/>
</dbReference>
<dbReference type="PANTHER" id="PTHR12174:SF103">
    <property type="entry name" value="INTRAMEMBRANE PROTEASE (IMPAS) FAMILY"/>
    <property type="match status" value="1"/>
</dbReference>
<evidence type="ECO:0000256" key="3">
    <source>
        <dbReference type="ARBA" id="ARBA00022692"/>
    </source>
</evidence>
<dbReference type="GO" id="GO:0098554">
    <property type="term" value="C:cytoplasmic side of endoplasmic reticulum membrane"/>
    <property type="evidence" value="ECO:0007669"/>
    <property type="project" value="TreeGrafter"/>
</dbReference>
<feature type="transmembrane region" description="Helical" evidence="8">
    <location>
        <begin position="472"/>
        <end position="494"/>
    </location>
</feature>
<comment type="similarity">
    <text evidence="2">Belongs to the peptidase A22B family.</text>
</comment>
<name>A0A7R9BE23_9CRUS</name>
<comment type="subcellular location">
    <subcellularLocation>
        <location evidence="1">Endomembrane system</location>
        <topology evidence="1">Multi-pass membrane protein</topology>
    </subcellularLocation>
</comment>
<dbReference type="GO" id="GO:0005765">
    <property type="term" value="C:lysosomal membrane"/>
    <property type="evidence" value="ECO:0007669"/>
    <property type="project" value="TreeGrafter"/>
</dbReference>
<reference evidence="9" key="1">
    <citation type="submission" date="2020-11" db="EMBL/GenBank/DDBJ databases">
        <authorList>
            <person name="Tran Van P."/>
        </authorList>
    </citation>
    <scope>NUCLEOTIDE SEQUENCE</scope>
</reference>
<feature type="region of interest" description="Disordered" evidence="7">
    <location>
        <begin position="29"/>
        <end position="55"/>
    </location>
</feature>
<dbReference type="EMBL" id="OA882177">
    <property type="protein sequence ID" value="CAD7273525.1"/>
    <property type="molecule type" value="Genomic_DNA"/>
</dbReference>
<dbReference type="GO" id="GO:0033619">
    <property type="term" value="P:membrane protein proteolysis"/>
    <property type="evidence" value="ECO:0007669"/>
    <property type="project" value="TreeGrafter"/>
</dbReference>
<dbReference type="GO" id="GO:0098553">
    <property type="term" value="C:lumenal side of endoplasmic reticulum membrane"/>
    <property type="evidence" value="ECO:0007669"/>
    <property type="project" value="TreeGrafter"/>
</dbReference>
<evidence type="ECO:0000313" key="10">
    <source>
        <dbReference type="Proteomes" id="UP000678499"/>
    </source>
</evidence>
<dbReference type="EMBL" id="CAJPEX010000140">
    <property type="protein sequence ID" value="CAG0913677.1"/>
    <property type="molecule type" value="Genomic_DNA"/>
</dbReference>
<dbReference type="GO" id="GO:0042500">
    <property type="term" value="F:aspartic endopeptidase activity, intramembrane cleaving"/>
    <property type="evidence" value="ECO:0007669"/>
    <property type="project" value="InterPro"/>
</dbReference>
<sequence length="580" mass="60985">MSDDAGYSWMTRYLYNYWSSHWFHNNWRPSSSSSSSGAPNSRAHNKPSATLPTTPAILRLESSSTMTMMMTAAAHPGTSAGKSSVVIVDDSAACSADKKVRNLVGHGGAAAVVLYSAAATGPKLLRSSSFSAPVLGVGPTRNQQGHVVVLAGAYLPRAASPTDPSVALLVALATFAFAVGGSLSGASFPQFSSAAVSSSSGSGSIFTMATTTSPVQLHQRNSIRHDAGAAAPDAGFSLITSVGDLLKMVGMMSVFLVGLYLGADHVHRLDSLVCLLVAPHQLATLADRLLFRRSSPLPAALASLFLSSSSSSSSAAEEDDHHIDDDDDDDSTSYYYSFEGIRHAAGAWVFQDAVGVAMAVNGLLDLRLPSMRLVATGLGLVFCYDVFFVFVTPLLTSDGVSVMERVAVSSASSASSSSSSSSSKHAGGDDDAQQHYFNAAPTWPNILVVPAFHDALRVCNVRSFVLLGVGDIFWPGLASSYAFAFDRVLVSLSSSSSSSSSVIGLAADGWHRQHAYFLTAVLAYAAGLALSMLASLWLQTGQPALLYIVPAVLAPLLLLAKSRRQLDVFWDGSLFLMHRH</sequence>
<feature type="transmembrane region" description="Helical" evidence="8">
    <location>
        <begin position="373"/>
        <end position="395"/>
    </location>
</feature>
<dbReference type="AlphaFoldDB" id="A0A7R9BE23"/>
<evidence type="ECO:0000256" key="6">
    <source>
        <dbReference type="ARBA" id="ARBA00023136"/>
    </source>
</evidence>
<feature type="transmembrane region" description="Helical" evidence="8">
    <location>
        <begin position="544"/>
        <end position="560"/>
    </location>
</feature>
<proteinExistence type="inferred from homology"/>
<keyword evidence="6 8" id="KW-0472">Membrane</keyword>
<evidence type="ECO:0000256" key="2">
    <source>
        <dbReference type="ARBA" id="ARBA00006859"/>
    </source>
</evidence>
<protein>
    <submittedName>
        <fullName evidence="9">Uncharacterized protein</fullName>
    </submittedName>
</protein>
<dbReference type="Proteomes" id="UP000678499">
    <property type="component" value="Unassembled WGS sequence"/>
</dbReference>